<accession>A0A556QAX5</accession>
<sequence>MWPFPKPEESRKPKYPSFRAWMHARGVPQGWLVHPDKKKVDVWIEEYGILKRQLWNAHILTLSELEQDEFRTGIHPSLSHSRADRAAAIVPSMRQHLLSRGINADIKIGFYHMDRIVLSAYIDADPETLGDSLPWLYRGYEVFYIQKENEN</sequence>
<dbReference type="AlphaFoldDB" id="A0A556QAX5"/>
<dbReference type="OrthoDB" id="3078529at2"/>
<organism evidence="1 2">
    <name type="scientific">Rariglobus hedericola</name>
    <dbReference type="NCBI Taxonomy" id="2597822"/>
    <lineage>
        <taxon>Bacteria</taxon>
        <taxon>Pseudomonadati</taxon>
        <taxon>Verrucomicrobiota</taxon>
        <taxon>Opitutia</taxon>
        <taxon>Opitutales</taxon>
        <taxon>Opitutaceae</taxon>
        <taxon>Rariglobus</taxon>
    </lineage>
</organism>
<proteinExistence type="predicted"/>
<gene>
    <name evidence="1" type="ORF">FPL22_17590</name>
</gene>
<evidence type="ECO:0000313" key="2">
    <source>
        <dbReference type="Proteomes" id="UP000315648"/>
    </source>
</evidence>
<protein>
    <submittedName>
        <fullName evidence="1">Uncharacterized protein</fullName>
    </submittedName>
</protein>
<comment type="caution">
    <text evidence="1">The sequence shown here is derived from an EMBL/GenBank/DDBJ whole genome shotgun (WGS) entry which is preliminary data.</text>
</comment>
<dbReference type="EMBL" id="VMBG01000010">
    <property type="protein sequence ID" value="TSJ73791.1"/>
    <property type="molecule type" value="Genomic_DNA"/>
</dbReference>
<reference evidence="1 2" key="1">
    <citation type="submission" date="2019-07" db="EMBL/GenBank/DDBJ databases">
        <title>Description of 53C-WASEF.</title>
        <authorList>
            <person name="Pitt A."/>
            <person name="Hahn M.W."/>
        </authorList>
    </citation>
    <scope>NUCLEOTIDE SEQUENCE [LARGE SCALE GENOMIC DNA]</scope>
    <source>
        <strain evidence="1 2">53C-WASEF</strain>
    </source>
</reference>
<evidence type="ECO:0000313" key="1">
    <source>
        <dbReference type="EMBL" id="TSJ73791.1"/>
    </source>
</evidence>
<keyword evidence="2" id="KW-1185">Reference proteome</keyword>
<name>A0A556QAX5_9BACT</name>
<dbReference type="Proteomes" id="UP000315648">
    <property type="component" value="Unassembled WGS sequence"/>
</dbReference>